<dbReference type="AlphaFoldDB" id="K0RP30"/>
<feature type="region of interest" description="Disordered" evidence="1">
    <location>
        <begin position="262"/>
        <end position="304"/>
    </location>
</feature>
<evidence type="ECO:0000313" key="3">
    <source>
        <dbReference type="Proteomes" id="UP000266841"/>
    </source>
</evidence>
<keyword evidence="3" id="KW-1185">Reference proteome</keyword>
<evidence type="ECO:0000256" key="1">
    <source>
        <dbReference type="SAM" id="MobiDB-lite"/>
    </source>
</evidence>
<feature type="non-terminal residue" evidence="2">
    <location>
        <position position="1"/>
    </location>
</feature>
<organism evidence="2 3">
    <name type="scientific">Thalassiosira oceanica</name>
    <name type="common">Marine diatom</name>
    <dbReference type="NCBI Taxonomy" id="159749"/>
    <lineage>
        <taxon>Eukaryota</taxon>
        <taxon>Sar</taxon>
        <taxon>Stramenopiles</taxon>
        <taxon>Ochrophyta</taxon>
        <taxon>Bacillariophyta</taxon>
        <taxon>Coscinodiscophyceae</taxon>
        <taxon>Thalassiosirophycidae</taxon>
        <taxon>Thalassiosirales</taxon>
        <taxon>Thalassiosiraceae</taxon>
        <taxon>Thalassiosira</taxon>
    </lineage>
</organism>
<feature type="region of interest" description="Disordered" evidence="1">
    <location>
        <begin position="99"/>
        <end position="119"/>
    </location>
</feature>
<feature type="compositionally biased region" description="Polar residues" evidence="1">
    <location>
        <begin position="99"/>
        <end position="115"/>
    </location>
</feature>
<accession>K0RP30</accession>
<protein>
    <submittedName>
        <fullName evidence="2">Uncharacterized protein</fullName>
    </submittedName>
</protein>
<name>K0RP30_THAOC</name>
<reference evidence="2 3" key="1">
    <citation type="journal article" date="2012" name="Genome Biol.">
        <title>Genome and low-iron response of an oceanic diatom adapted to chronic iron limitation.</title>
        <authorList>
            <person name="Lommer M."/>
            <person name="Specht M."/>
            <person name="Roy A.S."/>
            <person name="Kraemer L."/>
            <person name="Andreson R."/>
            <person name="Gutowska M.A."/>
            <person name="Wolf J."/>
            <person name="Bergner S.V."/>
            <person name="Schilhabel M.B."/>
            <person name="Klostermeier U.C."/>
            <person name="Beiko R.G."/>
            <person name="Rosenstiel P."/>
            <person name="Hippler M."/>
            <person name="Laroche J."/>
        </authorList>
    </citation>
    <scope>NUCLEOTIDE SEQUENCE [LARGE SCALE GENOMIC DNA]</scope>
    <source>
        <strain evidence="2 3">CCMP1005</strain>
    </source>
</reference>
<sequence length="304" mass="32757">LCDEAHRVVRAPVAKSTATDDDNDCEWVKQNERCEEELGALWASPGNDDDDETGSWYSLAQVTKSMVDELAKMEGTAYLADGAGRTTILCTVTGVSKSDSPGRTLSGSTSQTTASLRAARTGWRGRDVIDKPHGELQDGRRTADELFVLKPRRFPSLTSLRFPLSRHGVTIPLRKRARSRSGQSRSRTRLEISRLVSAAIQRTPHRHRSATSTNRPQASSGQRAAQPDLATPPPAAVDGWNYEDDEGGFPRDSSWSCWPVARGIHPGPAGPGHVRDIEGTRPGRPAGLTALASGDTAAAGRTSP</sequence>
<feature type="region of interest" description="Disordered" evidence="1">
    <location>
        <begin position="173"/>
        <end position="248"/>
    </location>
</feature>
<comment type="caution">
    <text evidence="2">The sequence shown here is derived from an EMBL/GenBank/DDBJ whole genome shotgun (WGS) entry which is preliminary data.</text>
</comment>
<gene>
    <name evidence="2" type="ORF">THAOC_32690</name>
</gene>
<dbReference type="Proteomes" id="UP000266841">
    <property type="component" value="Unassembled WGS sequence"/>
</dbReference>
<feature type="compositionally biased region" description="Polar residues" evidence="1">
    <location>
        <begin position="210"/>
        <end position="223"/>
    </location>
</feature>
<evidence type="ECO:0000313" key="2">
    <source>
        <dbReference type="EMBL" id="EJK48502.1"/>
    </source>
</evidence>
<proteinExistence type="predicted"/>
<dbReference type="EMBL" id="AGNL01045754">
    <property type="protein sequence ID" value="EJK48502.1"/>
    <property type="molecule type" value="Genomic_DNA"/>
</dbReference>